<comment type="caution">
    <text evidence="2">The sequence shown here is derived from an EMBL/GenBank/DDBJ whole genome shotgun (WGS) entry which is preliminary data.</text>
</comment>
<proteinExistence type="predicted"/>
<reference evidence="2 3" key="1">
    <citation type="submission" date="2019-12" db="EMBL/GenBank/DDBJ databases">
        <title>Chromosome-level assembly of the Caenorhabditis remanei genome.</title>
        <authorList>
            <person name="Teterina A.A."/>
            <person name="Willis J.H."/>
            <person name="Phillips P.C."/>
        </authorList>
    </citation>
    <scope>NUCLEOTIDE SEQUENCE [LARGE SCALE GENOMIC DNA]</scope>
    <source>
        <strain evidence="2 3">PX506</strain>
        <tissue evidence="2">Whole organism</tissue>
    </source>
</reference>
<organism evidence="2 3">
    <name type="scientific">Caenorhabditis remanei</name>
    <name type="common">Caenorhabditis vulgaris</name>
    <dbReference type="NCBI Taxonomy" id="31234"/>
    <lineage>
        <taxon>Eukaryota</taxon>
        <taxon>Metazoa</taxon>
        <taxon>Ecdysozoa</taxon>
        <taxon>Nematoda</taxon>
        <taxon>Chromadorea</taxon>
        <taxon>Rhabditida</taxon>
        <taxon>Rhabditina</taxon>
        <taxon>Rhabditomorpha</taxon>
        <taxon>Rhabditoidea</taxon>
        <taxon>Rhabditidae</taxon>
        <taxon>Peloderinae</taxon>
        <taxon>Caenorhabditis</taxon>
    </lineage>
</organism>
<evidence type="ECO:0000256" key="1">
    <source>
        <dbReference type="SAM" id="Phobius"/>
    </source>
</evidence>
<keyword evidence="1" id="KW-1133">Transmembrane helix</keyword>
<dbReference type="RefSeq" id="XP_003095321.2">
    <property type="nucleotide sequence ID" value="XM_003095273.2"/>
</dbReference>
<dbReference type="CTD" id="9807590"/>
<protein>
    <submittedName>
        <fullName evidence="2">Uncharacterized protein</fullName>
    </submittedName>
</protein>
<dbReference type="GeneID" id="9807590"/>
<accession>A0A6A5FVD3</accession>
<sequence length="101" mass="11983">MTRNKPKHKKIKLDVDLGEMGSPLLDQQVERRVNCLHYLGVFILVTMVVVYVICEMAHGYITERINAEGITEEEKAAWLEWLQYTMKIQRRFASVFWIKRQ</sequence>
<evidence type="ECO:0000313" key="3">
    <source>
        <dbReference type="Proteomes" id="UP000483820"/>
    </source>
</evidence>
<name>A0A6A5FVD3_CAERE</name>
<dbReference type="Proteomes" id="UP000483820">
    <property type="component" value="Chromosome X"/>
</dbReference>
<dbReference type="AlphaFoldDB" id="A0A6A5FVD3"/>
<evidence type="ECO:0000313" key="2">
    <source>
        <dbReference type="EMBL" id="KAF1746512.1"/>
    </source>
</evidence>
<dbReference type="KEGG" id="crq:GCK72_022968"/>
<gene>
    <name evidence="2" type="ORF">GCK72_022968</name>
</gene>
<feature type="transmembrane region" description="Helical" evidence="1">
    <location>
        <begin position="35"/>
        <end position="53"/>
    </location>
</feature>
<keyword evidence="1" id="KW-0812">Transmembrane</keyword>
<keyword evidence="1" id="KW-0472">Membrane</keyword>
<dbReference type="EMBL" id="WUAV01000006">
    <property type="protein sequence ID" value="KAF1746512.1"/>
    <property type="molecule type" value="Genomic_DNA"/>
</dbReference>